<gene>
    <name evidence="2" type="ORF">H5410_005068</name>
</gene>
<comment type="caution">
    <text evidence="2">The sequence shown here is derived from an EMBL/GenBank/DDBJ whole genome shotgun (WGS) entry which is preliminary data.</text>
</comment>
<feature type="region of interest" description="Disordered" evidence="1">
    <location>
        <begin position="1"/>
        <end position="21"/>
    </location>
</feature>
<feature type="non-terminal residue" evidence="2">
    <location>
        <position position="82"/>
    </location>
</feature>
<name>A0A9J6A652_SOLCO</name>
<organism evidence="2 3">
    <name type="scientific">Solanum commersonii</name>
    <name type="common">Commerson's wild potato</name>
    <name type="synonym">Commerson's nightshade</name>
    <dbReference type="NCBI Taxonomy" id="4109"/>
    <lineage>
        <taxon>Eukaryota</taxon>
        <taxon>Viridiplantae</taxon>
        <taxon>Streptophyta</taxon>
        <taxon>Embryophyta</taxon>
        <taxon>Tracheophyta</taxon>
        <taxon>Spermatophyta</taxon>
        <taxon>Magnoliopsida</taxon>
        <taxon>eudicotyledons</taxon>
        <taxon>Gunneridae</taxon>
        <taxon>Pentapetalae</taxon>
        <taxon>asterids</taxon>
        <taxon>lamiids</taxon>
        <taxon>Solanales</taxon>
        <taxon>Solanaceae</taxon>
        <taxon>Solanoideae</taxon>
        <taxon>Solaneae</taxon>
        <taxon>Solanum</taxon>
    </lineage>
</organism>
<protein>
    <submittedName>
        <fullName evidence="2">Uncharacterized protein</fullName>
    </submittedName>
</protein>
<evidence type="ECO:0000313" key="2">
    <source>
        <dbReference type="EMBL" id="KAG5619850.1"/>
    </source>
</evidence>
<sequence length="82" mass="9515">GKPRPKAKAAPNLERLPQTPRPSPRLVTYLGCKLCGRRTIHLEDFDLVHAIISRDREDVDIRFKFVILRLVKRIKELEEALT</sequence>
<evidence type="ECO:0000313" key="3">
    <source>
        <dbReference type="Proteomes" id="UP000824120"/>
    </source>
</evidence>
<dbReference type="OrthoDB" id="1299052at2759"/>
<evidence type="ECO:0000256" key="1">
    <source>
        <dbReference type="SAM" id="MobiDB-lite"/>
    </source>
</evidence>
<accession>A0A9J6A652</accession>
<dbReference type="Proteomes" id="UP000824120">
    <property type="component" value="Chromosome 2"/>
</dbReference>
<reference evidence="2 3" key="1">
    <citation type="submission" date="2020-09" db="EMBL/GenBank/DDBJ databases">
        <title>De no assembly of potato wild relative species, Solanum commersonii.</title>
        <authorList>
            <person name="Cho K."/>
        </authorList>
    </citation>
    <scope>NUCLEOTIDE SEQUENCE [LARGE SCALE GENOMIC DNA]</scope>
    <source>
        <strain evidence="2">LZ3.2</strain>
        <tissue evidence="2">Leaf</tissue>
    </source>
</reference>
<dbReference type="EMBL" id="JACXVP010000002">
    <property type="protein sequence ID" value="KAG5619850.1"/>
    <property type="molecule type" value="Genomic_DNA"/>
</dbReference>
<dbReference type="AlphaFoldDB" id="A0A9J6A652"/>
<proteinExistence type="predicted"/>
<keyword evidence="3" id="KW-1185">Reference proteome</keyword>